<keyword evidence="3" id="KW-1185">Reference proteome</keyword>
<dbReference type="InterPro" id="IPR036682">
    <property type="entry name" value="OS_D_A10/PebIII_sf"/>
</dbReference>
<dbReference type="Pfam" id="PF03392">
    <property type="entry name" value="OS-D"/>
    <property type="match status" value="1"/>
</dbReference>
<organism evidence="2 3">
    <name type="scientific">Pieris brassicae</name>
    <name type="common">White butterfly</name>
    <name type="synonym">Large white butterfly</name>
    <dbReference type="NCBI Taxonomy" id="7116"/>
    <lineage>
        <taxon>Eukaryota</taxon>
        <taxon>Metazoa</taxon>
        <taxon>Ecdysozoa</taxon>
        <taxon>Arthropoda</taxon>
        <taxon>Hexapoda</taxon>
        <taxon>Insecta</taxon>
        <taxon>Pterygota</taxon>
        <taxon>Neoptera</taxon>
        <taxon>Endopterygota</taxon>
        <taxon>Lepidoptera</taxon>
        <taxon>Glossata</taxon>
        <taxon>Ditrysia</taxon>
        <taxon>Papilionoidea</taxon>
        <taxon>Pieridae</taxon>
        <taxon>Pierinae</taxon>
        <taxon>Pieris</taxon>
    </lineage>
</organism>
<keyword evidence="1" id="KW-0732">Signal</keyword>
<sequence length="122" mass="13735">MKIILLLAVLGAALYQAVDCYKIADDNLDMEAVVNDPSKLKAMTDCFLDRDVCDPVAESIKSVVPESIARACDRCNDAQKHLGRVYVSGLFWKRPSDFKNFSKKYDPEGNYLENFMKAVADY</sequence>
<accession>A0A9P0TEY6</accession>
<evidence type="ECO:0008006" key="4">
    <source>
        <dbReference type="Google" id="ProtNLM"/>
    </source>
</evidence>
<proteinExistence type="predicted"/>
<gene>
    <name evidence="2" type="ORF">PIBRA_LOCUS7063</name>
</gene>
<feature type="chain" id="PRO_5040373731" description="Chemosensory protein" evidence="1">
    <location>
        <begin position="21"/>
        <end position="122"/>
    </location>
</feature>
<evidence type="ECO:0000313" key="3">
    <source>
        <dbReference type="Proteomes" id="UP001152562"/>
    </source>
</evidence>
<dbReference type="AlphaFoldDB" id="A0A9P0TEY6"/>
<dbReference type="SUPFAM" id="SSF100910">
    <property type="entry name" value="Chemosensory protein Csp2"/>
    <property type="match status" value="1"/>
</dbReference>
<dbReference type="Proteomes" id="UP001152562">
    <property type="component" value="Unassembled WGS sequence"/>
</dbReference>
<dbReference type="Gene3D" id="1.10.2080.10">
    <property type="entry name" value="Insect odorant-binding protein A10/Ejaculatory bulb-specific protein 3"/>
    <property type="match status" value="1"/>
</dbReference>
<evidence type="ECO:0000256" key="1">
    <source>
        <dbReference type="SAM" id="SignalP"/>
    </source>
</evidence>
<reference evidence="2" key="1">
    <citation type="submission" date="2022-05" db="EMBL/GenBank/DDBJ databases">
        <authorList>
            <person name="Okamura Y."/>
        </authorList>
    </citation>
    <scope>NUCLEOTIDE SEQUENCE</scope>
</reference>
<name>A0A9P0TEY6_PIEBR</name>
<feature type="signal peptide" evidence="1">
    <location>
        <begin position="1"/>
        <end position="20"/>
    </location>
</feature>
<comment type="caution">
    <text evidence="2">The sequence shown here is derived from an EMBL/GenBank/DDBJ whole genome shotgun (WGS) entry which is preliminary data.</text>
</comment>
<dbReference type="InterPro" id="IPR005055">
    <property type="entry name" value="A10/PebIII"/>
</dbReference>
<dbReference type="EMBL" id="CALOZG010000010">
    <property type="protein sequence ID" value="CAH4030408.1"/>
    <property type="molecule type" value="Genomic_DNA"/>
</dbReference>
<protein>
    <recommendedName>
        <fullName evidence="4">Chemosensory protein</fullName>
    </recommendedName>
</protein>
<dbReference type="PANTHER" id="PTHR11257">
    <property type="entry name" value="CHEMOSENSORY PROTEIN-RELATED"/>
    <property type="match status" value="1"/>
</dbReference>
<dbReference type="PANTHER" id="PTHR11257:SF13">
    <property type="entry name" value="GEO07322P1"/>
    <property type="match status" value="1"/>
</dbReference>
<evidence type="ECO:0000313" key="2">
    <source>
        <dbReference type="EMBL" id="CAH4030408.1"/>
    </source>
</evidence>